<evidence type="ECO:0000313" key="1">
    <source>
        <dbReference type="EMBL" id="RDE51918.1"/>
    </source>
</evidence>
<gene>
    <name evidence="1" type="ORF">DVS81_03095</name>
</gene>
<dbReference type="EMBL" id="QPGA01000003">
    <property type="protein sequence ID" value="RDE51918.1"/>
    <property type="molecule type" value="Genomic_DNA"/>
</dbReference>
<proteinExistence type="predicted"/>
<protein>
    <submittedName>
        <fullName evidence="1">Uncharacterized protein</fullName>
    </submittedName>
</protein>
<reference evidence="1 2" key="1">
    <citation type="submission" date="2018-05" db="EMBL/GenBank/DDBJ databases">
        <title>Integrated omic analyses show evidence that a Ca. Accumulibacter phosphatis strain performs denitrification under micro-aerobic conditions.</title>
        <authorList>
            <person name="Camejo P.Y."/>
            <person name="Katherine M.D."/>
            <person name="Daniel N.R."/>
        </authorList>
    </citation>
    <scope>NUCLEOTIDE SEQUENCE [LARGE SCALE GENOMIC DNA]</scope>
    <source>
        <strain evidence="1">UW-LDO-IC</strain>
    </source>
</reference>
<comment type="caution">
    <text evidence="1">The sequence shown here is derived from an EMBL/GenBank/DDBJ whole genome shotgun (WGS) entry which is preliminary data.</text>
</comment>
<sequence>MSRVRDFHIRAARFNAGSSDATPLQLGMEGKARLANAAPVSIAPEPGILSVSGLDRYAGMRQLLLSGLFVDQGPA</sequence>
<evidence type="ECO:0000313" key="2">
    <source>
        <dbReference type="Proteomes" id="UP000253831"/>
    </source>
</evidence>
<organism evidence="1 2">
    <name type="scientific">Candidatus Accumulibacter meliphilus</name>
    <dbReference type="NCBI Taxonomy" id="2211374"/>
    <lineage>
        <taxon>Bacteria</taxon>
        <taxon>Pseudomonadati</taxon>
        <taxon>Pseudomonadota</taxon>
        <taxon>Betaproteobacteria</taxon>
        <taxon>Candidatus Accumulibacter</taxon>
    </lineage>
</organism>
<name>A0A369XX18_9PROT</name>
<accession>A0A369XX18</accession>
<dbReference type="AlphaFoldDB" id="A0A369XX18"/>
<dbReference type="Proteomes" id="UP000253831">
    <property type="component" value="Unassembled WGS sequence"/>
</dbReference>